<evidence type="ECO:0000256" key="3">
    <source>
        <dbReference type="ARBA" id="ARBA00022692"/>
    </source>
</evidence>
<evidence type="ECO:0000313" key="10">
    <source>
        <dbReference type="EMBL" id="KAF0306592.1"/>
    </source>
</evidence>
<dbReference type="PANTHER" id="PTHR42643">
    <property type="entry name" value="IONOTROPIC RECEPTOR 20A-RELATED"/>
    <property type="match status" value="1"/>
</dbReference>
<keyword evidence="6" id="KW-0675">Receptor</keyword>
<comment type="subcellular location">
    <subcellularLocation>
        <location evidence="1">Cell membrane</location>
        <topology evidence="1">Multi-pass membrane protein</topology>
    </subcellularLocation>
</comment>
<feature type="transmembrane region" description="Helical" evidence="9">
    <location>
        <begin position="608"/>
        <end position="630"/>
    </location>
</feature>
<organism evidence="10 11">
    <name type="scientific">Amphibalanus amphitrite</name>
    <name type="common">Striped barnacle</name>
    <name type="synonym">Balanus amphitrite</name>
    <dbReference type="NCBI Taxonomy" id="1232801"/>
    <lineage>
        <taxon>Eukaryota</taxon>
        <taxon>Metazoa</taxon>
        <taxon>Ecdysozoa</taxon>
        <taxon>Arthropoda</taxon>
        <taxon>Crustacea</taxon>
        <taxon>Multicrustacea</taxon>
        <taxon>Cirripedia</taxon>
        <taxon>Thoracica</taxon>
        <taxon>Thoracicalcarea</taxon>
        <taxon>Balanomorpha</taxon>
        <taxon>Balanoidea</taxon>
        <taxon>Balanidae</taxon>
        <taxon>Amphibalaninae</taxon>
        <taxon>Amphibalanus</taxon>
    </lineage>
</organism>
<comment type="caution">
    <text evidence="10">The sequence shown here is derived from an EMBL/GenBank/DDBJ whole genome shotgun (WGS) entry which is preliminary data.</text>
</comment>
<keyword evidence="5 9" id="KW-0472">Membrane</keyword>
<keyword evidence="7" id="KW-0325">Glycoprotein</keyword>
<dbReference type="AlphaFoldDB" id="A0A6A4WVS6"/>
<evidence type="ECO:0008006" key="12">
    <source>
        <dbReference type="Google" id="ProtNLM"/>
    </source>
</evidence>
<accession>A0A6A4WVS6</accession>
<dbReference type="InterPro" id="IPR052192">
    <property type="entry name" value="Insect_Ionotropic_Sensory_Rcpt"/>
</dbReference>
<keyword evidence="3 9" id="KW-0812">Transmembrane</keyword>
<sequence>MDDTRANGSTRAALGATPLSWELSDVLPLTAQLSVLRQLREQDLLPAAADGLGLTLCGDFPPEPAPGPPLWDAPVLVRTCRRCQGPFRAELLRDQPMLPRALLQGAGCEYWPGARPLPHWSPRPAVLLGRLDCRAGLLRPELDRLPDALCLQLDGRLPDTAERTGRLFRRTFALRAVREIGSWSSSGGLRVTDYRTGVQPNGHIVTDGTPLRVAFIQYTSNQYNCRRPTPENGTCSAVGVHTQMPLFRFIQLELKLLEMAQQYNTTLEFVDTARLPPLRTSVRLPRSTLRAVGLLASGGADHTWPNSALQSAIYQLPVSMVDNRYLVPFSFVTVRRPARLDASQLLRLLSPGAWAALGVSTVLMAALLVVMHRLGSQGVRFSDALAMLLGQSVSLGAERLLARHRPLVGVWVAMSLILTTAFLSDLITALTVPRDYPPRTARDLVQQNYRLLADFGHMKTVYSHSPNPHVRKLASEMEIVSSPDEIPQALLGRRTAYTMALPAVWETVVGVMRRSNGSALFEDINMGAEAFGVTLFGSMWSKHHPLVERRFAFANRRLASGLTSGRRFEEQVRHFGLRARSDACARRQPACHSGRVVRPLSVASMHGPLLLCAVGLLLGLLTLLLELTAARLASRRQRVRQDPVQVGPLAPLRSASAGRGQPGSDGVPVVVP</sequence>
<evidence type="ECO:0000256" key="1">
    <source>
        <dbReference type="ARBA" id="ARBA00004651"/>
    </source>
</evidence>
<feature type="region of interest" description="Disordered" evidence="8">
    <location>
        <begin position="650"/>
        <end position="672"/>
    </location>
</feature>
<evidence type="ECO:0000256" key="5">
    <source>
        <dbReference type="ARBA" id="ARBA00023136"/>
    </source>
</evidence>
<evidence type="ECO:0000256" key="9">
    <source>
        <dbReference type="SAM" id="Phobius"/>
    </source>
</evidence>
<evidence type="ECO:0000313" key="11">
    <source>
        <dbReference type="Proteomes" id="UP000440578"/>
    </source>
</evidence>
<keyword evidence="4 9" id="KW-1133">Transmembrane helix</keyword>
<feature type="transmembrane region" description="Helical" evidence="9">
    <location>
        <begin position="352"/>
        <end position="371"/>
    </location>
</feature>
<protein>
    <recommendedName>
        <fullName evidence="12">Glutamate receptor ionotropic, delta-1</fullName>
    </recommendedName>
</protein>
<feature type="transmembrane region" description="Helical" evidence="9">
    <location>
        <begin position="408"/>
        <end position="432"/>
    </location>
</feature>
<proteinExistence type="predicted"/>
<dbReference type="PANTHER" id="PTHR42643:SF24">
    <property type="entry name" value="IONOTROPIC RECEPTOR 60A"/>
    <property type="match status" value="1"/>
</dbReference>
<evidence type="ECO:0000256" key="8">
    <source>
        <dbReference type="SAM" id="MobiDB-lite"/>
    </source>
</evidence>
<evidence type="ECO:0000256" key="6">
    <source>
        <dbReference type="ARBA" id="ARBA00023170"/>
    </source>
</evidence>
<evidence type="ECO:0000256" key="4">
    <source>
        <dbReference type="ARBA" id="ARBA00022989"/>
    </source>
</evidence>
<dbReference type="EMBL" id="VIIS01000650">
    <property type="protein sequence ID" value="KAF0306592.1"/>
    <property type="molecule type" value="Genomic_DNA"/>
</dbReference>
<evidence type="ECO:0000256" key="7">
    <source>
        <dbReference type="ARBA" id="ARBA00023180"/>
    </source>
</evidence>
<keyword evidence="2" id="KW-1003">Cell membrane</keyword>
<evidence type="ECO:0000256" key="2">
    <source>
        <dbReference type="ARBA" id="ARBA00022475"/>
    </source>
</evidence>
<dbReference type="Proteomes" id="UP000440578">
    <property type="component" value="Unassembled WGS sequence"/>
</dbReference>
<keyword evidence="11" id="KW-1185">Reference proteome</keyword>
<name>A0A6A4WVS6_AMPAM</name>
<gene>
    <name evidence="10" type="ORF">FJT64_021924</name>
</gene>
<dbReference type="GO" id="GO:0005886">
    <property type="term" value="C:plasma membrane"/>
    <property type="evidence" value="ECO:0007669"/>
    <property type="project" value="UniProtKB-SubCell"/>
</dbReference>
<reference evidence="10 11" key="1">
    <citation type="submission" date="2019-07" db="EMBL/GenBank/DDBJ databases">
        <title>Draft genome assembly of a fouling barnacle, Amphibalanus amphitrite (Darwin, 1854): The first reference genome for Thecostraca.</title>
        <authorList>
            <person name="Kim W."/>
        </authorList>
    </citation>
    <scope>NUCLEOTIDE SEQUENCE [LARGE SCALE GENOMIC DNA]</scope>
    <source>
        <strain evidence="10">SNU_AA5</strain>
        <tissue evidence="10">Soma without cirri and trophi</tissue>
    </source>
</reference>
<dbReference type="Gene3D" id="1.10.287.70">
    <property type="match status" value="1"/>
</dbReference>